<feature type="signal peptide" evidence="2">
    <location>
        <begin position="1"/>
        <end position="20"/>
    </location>
</feature>
<dbReference type="Pfam" id="PF01607">
    <property type="entry name" value="CBM_14"/>
    <property type="match status" value="4"/>
</dbReference>
<feature type="domain" description="Chitin-binding type-2" evidence="3">
    <location>
        <begin position="189"/>
        <end position="250"/>
    </location>
</feature>
<feature type="domain" description="Chitin-binding type-2" evidence="3">
    <location>
        <begin position="24"/>
        <end position="84"/>
    </location>
</feature>
<evidence type="ECO:0000259" key="3">
    <source>
        <dbReference type="PROSITE" id="PS50940"/>
    </source>
</evidence>
<dbReference type="OrthoDB" id="7765171at2759"/>
<gene>
    <name evidence="4" type="primary">5578661</name>
</gene>
<dbReference type="PANTHER" id="PTHR20987">
    <property type="entry name" value="CHITIN-BINDING TYPE-2 DOMAIN-CONTAINING PROTEIN-RELATED"/>
    <property type="match status" value="1"/>
</dbReference>
<feature type="domain" description="Chitin-binding type-2" evidence="3">
    <location>
        <begin position="100"/>
        <end position="157"/>
    </location>
</feature>
<name>A0A1S4G0L3_AEDAE</name>
<dbReference type="VEuPathDB" id="VectorBase:AAEL013812"/>
<feature type="region of interest" description="Disordered" evidence="1">
    <location>
        <begin position="413"/>
        <end position="437"/>
    </location>
</feature>
<evidence type="ECO:0000256" key="2">
    <source>
        <dbReference type="SAM" id="SignalP"/>
    </source>
</evidence>
<reference evidence="4 5" key="1">
    <citation type="submission" date="2017-06" db="EMBL/GenBank/DDBJ databases">
        <title>Aedes aegypti genome working group (AGWG) sequencing and assembly.</title>
        <authorList>
            <consortium name="Aedes aegypti Genome Working Group (AGWG)"/>
            <person name="Matthews B.J."/>
        </authorList>
    </citation>
    <scope>NUCLEOTIDE SEQUENCE [LARGE SCALE GENOMIC DNA]</scope>
    <source>
        <strain evidence="4 5">LVP_AGWG</strain>
    </source>
</reference>
<evidence type="ECO:0000313" key="4">
    <source>
        <dbReference type="EnsemblMetazoa" id="AAEL013812-PA"/>
    </source>
</evidence>
<dbReference type="InterPro" id="IPR036508">
    <property type="entry name" value="Chitin-bd_dom_sf"/>
</dbReference>
<keyword evidence="2" id="KW-0732">Signal</keyword>
<sequence>MKKILILLVYFVCICCLVRAQSGQLKCEKEGFAIVQSTNCGSYYYCFKSANNEFYPIEFKCPSDEEFSLLILKCIPKEENECGKLPETPVGPEDPTFSEEFVCPSQGRFPDVESLDCKSYYSCTADLIPTPNKCPSVSIFSWTLMKCVMPETFTCPNEIVTTTEVMTTEAATTETVTTEMATTTSNPESFVCVAEGRFPDPQTVDCKSYYLCAKTPSGSVAATLNQCPSTALFSPISSKCVTSENYVCPQTVSPTSTMEPSTTEAITTDLSTHEPTAVETTEIVDSTTSSFVTDEMEQPSTITIDTTIETEQPSEEITHSVSVTETEERSTTAYVTTTETTTEVVVTTEEPSVEETTLSSTISAETTSTADITSSEETTHSVSVTDTEQEQSTTANTMSTEATTKIIVTTEEPVVEETTSTESNVEESTTDGITTKDPSVESFTCTARGRFPNPAASDCNSYYLCAENAEGILEATLNKCPSVTVFDPLKGKCVHSNEYQCIQGEGTTTHATGEPGTNEVTTQEPPTSEPFACPSAGRFPDPTSTDCKRYYLCTGTAEGTYEAVLTQCPTTTLFSVENKRCVLSSQYQCPINIPSTEPIDLTTTEAAISTTVPSTTTEKFVCRGVGRHPDTSQTDCSKYKYCLLTATNEFLEYTFYCPAGTYFDPTDLRCSMSYSCPPKVITILAEPTTPKPFTCATGGRFSDSSSAGCEAYVMCLVTATGDILQYNFKCPSGSRFDPKQAKCVTNYKCF</sequence>
<keyword evidence="5" id="KW-1185">Reference proteome</keyword>
<dbReference type="SMART" id="SM00494">
    <property type="entry name" value="ChtBD2"/>
    <property type="match status" value="7"/>
</dbReference>
<dbReference type="PANTHER" id="PTHR20987:SF0">
    <property type="entry name" value="CHITIN-BINDING TYPE-2 DOMAIN-CONTAINING PROTEIN-RELATED"/>
    <property type="match status" value="1"/>
</dbReference>
<dbReference type="Proteomes" id="UP000008820">
    <property type="component" value="Chromosome 1"/>
</dbReference>
<feature type="domain" description="Chitin-binding type-2" evidence="3">
    <location>
        <begin position="692"/>
        <end position="750"/>
    </location>
</feature>
<feature type="domain" description="Chitin-binding type-2" evidence="3">
    <location>
        <begin position="530"/>
        <end position="591"/>
    </location>
</feature>
<evidence type="ECO:0000256" key="1">
    <source>
        <dbReference type="SAM" id="MobiDB-lite"/>
    </source>
</evidence>
<feature type="domain" description="Chitin-binding type-2" evidence="3">
    <location>
        <begin position="442"/>
        <end position="503"/>
    </location>
</feature>
<feature type="chain" id="PRO_5043444716" description="Chitin-binding type-2 domain-containing protein" evidence="2">
    <location>
        <begin position="21"/>
        <end position="750"/>
    </location>
</feature>
<proteinExistence type="predicted"/>
<evidence type="ECO:0000313" key="5">
    <source>
        <dbReference type="Proteomes" id="UP000008820"/>
    </source>
</evidence>
<protein>
    <recommendedName>
        <fullName evidence="3">Chitin-binding type-2 domain-containing protein</fullName>
    </recommendedName>
</protein>
<dbReference type="GO" id="GO:0008061">
    <property type="term" value="F:chitin binding"/>
    <property type="evidence" value="ECO:0007669"/>
    <property type="project" value="InterPro"/>
</dbReference>
<feature type="region of interest" description="Disordered" evidence="1">
    <location>
        <begin position="348"/>
        <end position="397"/>
    </location>
</feature>
<feature type="region of interest" description="Disordered" evidence="1">
    <location>
        <begin position="311"/>
        <end position="331"/>
    </location>
</feature>
<organism evidence="4 5">
    <name type="scientific">Aedes aegypti</name>
    <name type="common">Yellowfever mosquito</name>
    <name type="synonym">Culex aegypti</name>
    <dbReference type="NCBI Taxonomy" id="7159"/>
    <lineage>
        <taxon>Eukaryota</taxon>
        <taxon>Metazoa</taxon>
        <taxon>Ecdysozoa</taxon>
        <taxon>Arthropoda</taxon>
        <taxon>Hexapoda</taxon>
        <taxon>Insecta</taxon>
        <taxon>Pterygota</taxon>
        <taxon>Neoptera</taxon>
        <taxon>Endopterygota</taxon>
        <taxon>Diptera</taxon>
        <taxon>Nematocera</taxon>
        <taxon>Culicoidea</taxon>
        <taxon>Culicidae</taxon>
        <taxon>Culicinae</taxon>
        <taxon>Aedini</taxon>
        <taxon>Aedes</taxon>
        <taxon>Stegomyia</taxon>
    </lineage>
</organism>
<dbReference type="PROSITE" id="PS50940">
    <property type="entry name" value="CHIT_BIND_II"/>
    <property type="match status" value="7"/>
</dbReference>
<reference evidence="4" key="2">
    <citation type="submission" date="2020-05" db="UniProtKB">
        <authorList>
            <consortium name="EnsemblMetazoa"/>
        </authorList>
    </citation>
    <scope>IDENTIFICATION</scope>
    <source>
        <strain evidence="4">LVP_AGWG</strain>
    </source>
</reference>
<dbReference type="SUPFAM" id="SSF57625">
    <property type="entry name" value="Invertebrate chitin-binding proteins"/>
    <property type="match status" value="6"/>
</dbReference>
<feature type="compositionally biased region" description="Low complexity" evidence="1">
    <location>
        <begin position="413"/>
        <end position="423"/>
    </location>
</feature>
<dbReference type="Gene3D" id="2.170.140.10">
    <property type="entry name" value="Chitin binding domain"/>
    <property type="match status" value="5"/>
</dbReference>
<feature type="domain" description="Chitin-binding type-2" evidence="3">
    <location>
        <begin position="619"/>
        <end position="678"/>
    </location>
</feature>
<dbReference type="InterPro" id="IPR002557">
    <property type="entry name" value="Chitin-bd_dom"/>
</dbReference>
<accession>A0A1S4G0L3</accession>
<dbReference type="EnsemblMetazoa" id="AAEL013812-RA">
    <property type="protein sequence ID" value="AAEL013812-PA"/>
    <property type="gene ID" value="AAEL013812"/>
</dbReference>
<dbReference type="GO" id="GO:0005576">
    <property type="term" value="C:extracellular region"/>
    <property type="evidence" value="ECO:0007669"/>
    <property type="project" value="InterPro"/>
</dbReference>
<dbReference type="InParanoid" id="A0A1S4G0L3"/>
<feature type="region of interest" description="Disordered" evidence="1">
    <location>
        <begin position="506"/>
        <end position="535"/>
    </location>
</feature>
<dbReference type="AlphaFoldDB" id="A0A1S4G0L3"/>